<evidence type="ECO:0000313" key="1">
    <source>
        <dbReference type="EMBL" id="SBP43627.1"/>
    </source>
</evidence>
<organism evidence="1">
    <name type="scientific">Nothobranchius furzeri</name>
    <name type="common">Turquoise killifish</name>
    <dbReference type="NCBI Taxonomy" id="105023"/>
    <lineage>
        <taxon>Eukaryota</taxon>
        <taxon>Metazoa</taxon>
        <taxon>Chordata</taxon>
        <taxon>Craniata</taxon>
        <taxon>Vertebrata</taxon>
        <taxon>Euteleostomi</taxon>
        <taxon>Actinopterygii</taxon>
        <taxon>Neopterygii</taxon>
        <taxon>Teleostei</taxon>
        <taxon>Neoteleostei</taxon>
        <taxon>Acanthomorphata</taxon>
        <taxon>Ovalentaria</taxon>
        <taxon>Atherinomorphae</taxon>
        <taxon>Cyprinodontiformes</taxon>
        <taxon>Nothobranchiidae</taxon>
        <taxon>Nothobranchius</taxon>
    </lineage>
</organism>
<feature type="non-terminal residue" evidence="1">
    <location>
        <position position="1"/>
    </location>
</feature>
<reference evidence="1" key="1">
    <citation type="submission" date="2016-05" db="EMBL/GenBank/DDBJ databases">
        <authorList>
            <person name="Lavstsen T."/>
            <person name="Jespersen J.S."/>
        </authorList>
    </citation>
    <scope>NUCLEOTIDE SEQUENCE</scope>
    <source>
        <tissue evidence="1">Brain</tissue>
    </source>
</reference>
<accession>A0A1A7ZLB1</accession>
<proteinExistence type="predicted"/>
<name>A0A1A7ZLB1_NOTFU</name>
<dbReference type="AlphaFoldDB" id="A0A1A7ZLB1"/>
<dbReference type="EMBL" id="HADY01005142">
    <property type="protein sequence ID" value="SBP43627.1"/>
    <property type="molecule type" value="Transcribed_RNA"/>
</dbReference>
<reference evidence="1" key="2">
    <citation type="submission" date="2016-06" db="EMBL/GenBank/DDBJ databases">
        <title>The genome of a short-lived fish provides insights into sex chromosome evolution and the genetic control of aging.</title>
        <authorList>
            <person name="Reichwald K."/>
            <person name="Felder M."/>
            <person name="Petzold A."/>
            <person name="Koch P."/>
            <person name="Groth M."/>
            <person name="Platzer M."/>
        </authorList>
    </citation>
    <scope>NUCLEOTIDE SEQUENCE</scope>
    <source>
        <tissue evidence="1">Brain</tissue>
    </source>
</reference>
<protein>
    <submittedName>
        <fullName evidence="1">Endothelin 2</fullName>
    </submittedName>
</protein>
<sequence length="53" mass="6038">IFKVSCPVQHEDCKSVPVFKGGLFWRSKLKTRPRRKNISVIVDSVPITGDLRV</sequence>
<gene>
    <name evidence="1" type="primary">EDN2</name>
</gene>